<dbReference type="SUPFAM" id="SSF48452">
    <property type="entry name" value="TPR-like"/>
    <property type="match status" value="5"/>
</dbReference>
<dbReference type="InterPro" id="IPR019734">
    <property type="entry name" value="TPR_rpt"/>
</dbReference>
<name>A0AAU7MMS6_9GAMM</name>
<evidence type="ECO:0000313" key="5">
    <source>
        <dbReference type="EMBL" id="XBQ19593.1"/>
    </source>
</evidence>
<feature type="chain" id="PRO_5043840246" evidence="4">
    <location>
        <begin position="22"/>
        <end position="879"/>
    </location>
</feature>
<dbReference type="PANTHER" id="PTHR45586:SF1">
    <property type="entry name" value="LIPOPOLYSACCHARIDE ASSEMBLY PROTEIN B"/>
    <property type="match status" value="1"/>
</dbReference>
<feature type="repeat" description="TPR" evidence="3">
    <location>
        <begin position="40"/>
        <end position="73"/>
    </location>
</feature>
<dbReference type="Pfam" id="PF13432">
    <property type="entry name" value="TPR_16"/>
    <property type="match status" value="1"/>
</dbReference>
<feature type="repeat" description="TPR" evidence="3">
    <location>
        <begin position="832"/>
        <end position="865"/>
    </location>
</feature>
<evidence type="ECO:0000256" key="4">
    <source>
        <dbReference type="SAM" id="SignalP"/>
    </source>
</evidence>
<accession>A0AAU7MMS6</accession>
<evidence type="ECO:0000256" key="1">
    <source>
        <dbReference type="ARBA" id="ARBA00022737"/>
    </source>
</evidence>
<keyword evidence="1" id="KW-0677">Repeat</keyword>
<sequence length="879" mass="95983">MKSWNQTSKSLPRLLLLSALALPLPFLVTGCNNKPDSSEATSHITRAETYADQGQYRSALLEVRNAIQTDPNNVAHIERLAELYLDIGAYEQASELLQPWLEEHADSVALTLARAYVNQGKQLSATETLATYTPRSPEEQLEASLIRAEALRLSGDVPEALALFRSLSESNSSNVKAITGLARSHLDMNQTGQAIEAVEQWVAANGQHPAPLYWKGVAQYRENRLEVASETLTDAVAVIPSTDVFLPIRRNILTSLSRVLTEQGKITEAQVYNRILAENLDTGAQEQGDAVIAAIKDGNIEEAKATLRDMLKLDPDNEQVALMLGALTAGTGDLEEGTRLLTENLDPETTPTQFIRAATMAQIDTGDREQALRDLDRAIKARPNDNDLLAMHGILALSLPEHEEAGVASLSKAISNQPERVRLRLALAQHHIRKNQPEQALGQLRMAFTANPAEWNTTGTYLNLLIQQGETKEAEEIRDSLLNGYGDQPRAVLLASMADARMGNPAEATQRLETLVSEDPQLQAPKIALAMLYTQNGENDKAITQLLNAARITPDAIQPLQQAGQIYAQNHSLAELEQWLVGIGEENPELAQNADTLAALVNIREGDLQSARSLLEGWQNSESVTVRRATAQLLQAEAQAALRSGDYATARAKAAEAIALEPENLGYALMPAGIAQREEKYEEALTALDALEETFGNQPAIVLSRASVLSDTQGTTAAHNYLREQWETSGNTRLIPPLIKLASMENPESINGLTKDWLEAEPDSVAAHMARADWLMANNQEIVAATHYEQVLAQQPNNVAALNNLAWLLREDDTTRALEYASQARELAPNNAAVLDTYGWILHLQGNHQDALAVIEKALSLAPDNADIQSHLETVKGAM</sequence>
<dbReference type="Pfam" id="PF14559">
    <property type="entry name" value="TPR_19"/>
    <property type="match status" value="4"/>
</dbReference>
<reference evidence="5" key="1">
    <citation type="submission" date="2024-05" db="EMBL/GenBank/DDBJ databases">
        <title>Draft Genome Sequences of Flagellimonas sp. MMG031 and Marinobacter sp. MMG032 Isolated from the dinoflagellate Symbiodinium pilosum.</title>
        <authorList>
            <person name="Shikuma N.J."/>
            <person name="Farrell M.V."/>
        </authorList>
    </citation>
    <scope>NUCLEOTIDE SEQUENCE</scope>
    <source>
        <strain evidence="5">MMG032</strain>
    </source>
</reference>
<evidence type="ECO:0000256" key="2">
    <source>
        <dbReference type="ARBA" id="ARBA00022803"/>
    </source>
</evidence>
<gene>
    <name evidence="5" type="ORF">ABNF92_00050</name>
</gene>
<keyword evidence="2 3" id="KW-0802">TPR repeat</keyword>
<proteinExistence type="predicted"/>
<dbReference type="PANTHER" id="PTHR45586">
    <property type="entry name" value="TPR REPEAT-CONTAINING PROTEIN PA4667"/>
    <property type="match status" value="1"/>
</dbReference>
<dbReference type="PROSITE" id="PS51257">
    <property type="entry name" value="PROKAR_LIPOPROTEIN"/>
    <property type="match status" value="1"/>
</dbReference>
<dbReference type="RefSeq" id="WP_349343077.1">
    <property type="nucleotide sequence ID" value="NZ_CP157802.1"/>
</dbReference>
<dbReference type="PROSITE" id="PS50005">
    <property type="entry name" value="TPR"/>
    <property type="match status" value="2"/>
</dbReference>
<keyword evidence="4" id="KW-0732">Signal</keyword>
<organism evidence="5">
    <name type="scientific">Marinobacter sp. MMG032</name>
    <dbReference type="NCBI Taxonomy" id="3158548"/>
    <lineage>
        <taxon>Bacteria</taxon>
        <taxon>Pseudomonadati</taxon>
        <taxon>Pseudomonadota</taxon>
        <taxon>Gammaproteobacteria</taxon>
        <taxon>Pseudomonadales</taxon>
        <taxon>Marinobacteraceae</taxon>
        <taxon>Marinobacter</taxon>
    </lineage>
</organism>
<dbReference type="KEGG" id="mamm:ABNF92_00050"/>
<dbReference type="EMBL" id="CP157802">
    <property type="protein sequence ID" value="XBQ19593.1"/>
    <property type="molecule type" value="Genomic_DNA"/>
</dbReference>
<protein>
    <submittedName>
        <fullName evidence="5">Tetratricopeptide repeat protein</fullName>
    </submittedName>
</protein>
<feature type="signal peptide" evidence="4">
    <location>
        <begin position="1"/>
        <end position="21"/>
    </location>
</feature>
<dbReference type="InterPro" id="IPR051012">
    <property type="entry name" value="CellSynth/LPSAsmb/PSIAsmb"/>
</dbReference>
<dbReference type="InterPro" id="IPR011990">
    <property type="entry name" value="TPR-like_helical_dom_sf"/>
</dbReference>
<evidence type="ECO:0000256" key="3">
    <source>
        <dbReference type="PROSITE-ProRule" id="PRU00339"/>
    </source>
</evidence>
<dbReference type="SMART" id="SM00028">
    <property type="entry name" value="TPR"/>
    <property type="match status" value="9"/>
</dbReference>
<dbReference type="AlphaFoldDB" id="A0AAU7MMS6"/>
<dbReference type="Gene3D" id="1.25.40.10">
    <property type="entry name" value="Tetratricopeptide repeat domain"/>
    <property type="match status" value="6"/>
</dbReference>